<reference evidence="2" key="1">
    <citation type="journal article" date="2014" name="Int. J. Syst. Evol. Microbiol.">
        <title>Complete genome sequence of Corynebacterium casei LMG S-19264T (=DSM 44701T), isolated from a smear-ripened cheese.</title>
        <authorList>
            <consortium name="US DOE Joint Genome Institute (JGI-PGF)"/>
            <person name="Walter F."/>
            <person name="Albersmeier A."/>
            <person name="Kalinowski J."/>
            <person name="Ruckert C."/>
        </authorList>
    </citation>
    <scope>NUCLEOTIDE SEQUENCE</scope>
    <source>
        <strain evidence="2">CGMCC 4.7398</strain>
    </source>
</reference>
<keyword evidence="1" id="KW-0812">Transmembrane</keyword>
<sequence>MTSNDVEVSRVGIRAVLPGPVSRIACGALLVAVVIRVTGDVTPWDDAGLTAPLVAHLLLLPLLALTLWAAAPPSGGVGRPRPVVPTLVALALGYLGDMVVTTTLFPGAWEALMGNMELEGLVYGAMLSAAVLALALVVQVVAFRGWLGAGRLRSAADVTCWVTAAVAVAVLVAGVAHADLGDYAVAAVVAGAAWCAAVSLLAVVAWRADRLAGVGALLHVATAVLLLIGPITGGAGTVSLRAAAVTYVVGQALLAAGVLRRLRRTSAGADHPL</sequence>
<accession>A0A919FHZ5</accession>
<feature type="transmembrane region" description="Helical" evidence="1">
    <location>
        <begin position="83"/>
        <end position="109"/>
    </location>
</feature>
<evidence type="ECO:0000313" key="3">
    <source>
        <dbReference type="Proteomes" id="UP000627369"/>
    </source>
</evidence>
<keyword evidence="1" id="KW-1133">Transmembrane helix</keyword>
<dbReference type="RefSeq" id="WP_189667705.1">
    <property type="nucleotide sequence ID" value="NZ_BNAS01000001.1"/>
</dbReference>
<feature type="transmembrane region" description="Helical" evidence="1">
    <location>
        <begin position="238"/>
        <end position="259"/>
    </location>
</feature>
<proteinExistence type="predicted"/>
<feature type="transmembrane region" description="Helical" evidence="1">
    <location>
        <begin position="155"/>
        <end position="177"/>
    </location>
</feature>
<feature type="transmembrane region" description="Helical" evidence="1">
    <location>
        <begin position="51"/>
        <end position="71"/>
    </location>
</feature>
<protein>
    <submittedName>
        <fullName evidence="2">Uncharacterized protein</fullName>
    </submittedName>
</protein>
<gene>
    <name evidence="2" type="ORF">GCM10017772_05330</name>
</gene>
<feature type="transmembrane region" description="Helical" evidence="1">
    <location>
        <begin position="211"/>
        <end position="232"/>
    </location>
</feature>
<dbReference type="EMBL" id="BNAS01000001">
    <property type="protein sequence ID" value="GHH66059.1"/>
    <property type="molecule type" value="Genomic_DNA"/>
</dbReference>
<evidence type="ECO:0000256" key="1">
    <source>
        <dbReference type="SAM" id="Phobius"/>
    </source>
</evidence>
<dbReference type="AlphaFoldDB" id="A0A919FHZ5"/>
<reference evidence="2" key="2">
    <citation type="submission" date="2020-09" db="EMBL/GenBank/DDBJ databases">
        <authorList>
            <person name="Sun Q."/>
            <person name="Zhou Y."/>
        </authorList>
    </citation>
    <scope>NUCLEOTIDE SEQUENCE</scope>
    <source>
        <strain evidence="2">CGMCC 4.7398</strain>
    </source>
</reference>
<name>A0A919FHZ5_9MICO</name>
<feature type="transmembrane region" description="Helical" evidence="1">
    <location>
        <begin position="121"/>
        <end position="143"/>
    </location>
</feature>
<dbReference type="Proteomes" id="UP000627369">
    <property type="component" value="Unassembled WGS sequence"/>
</dbReference>
<evidence type="ECO:0000313" key="2">
    <source>
        <dbReference type="EMBL" id="GHH66059.1"/>
    </source>
</evidence>
<keyword evidence="3" id="KW-1185">Reference proteome</keyword>
<comment type="caution">
    <text evidence="2">The sequence shown here is derived from an EMBL/GenBank/DDBJ whole genome shotgun (WGS) entry which is preliminary data.</text>
</comment>
<keyword evidence="1" id="KW-0472">Membrane</keyword>
<feature type="transmembrane region" description="Helical" evidence="1">
    <location>
        <begin position="183"/>
        <end position="204"/>
    </location>
</feature>
<organism evidence="2 3">
    <name type="scientific">Promicromonospora soli</name>
    <dbReference type="NCBI Taxonomy" id="2035533"/>
    <lineage>
        <taxon>Bacteria</taxon>
        <taxon>Bacillati</taxon>
        <taxon>Actinomycetota</taxon>
        <taxon>Actinomycetes</taxon>
        <taxon>Micrococcales</taxon>
        <taxon>Promicromonosporaceae</taxon>
        <taxon>Promicromonospora</taxon>
    </lineage>
</organism>
<feature type="transmembrane region" description="Helical" evidence="1">
    <location>
        <begin position="21"/>
        <end position="39"/>
    </location>
</feature>